<name>A0A502GGV7_9PROT</name>
<reference evidence="1 2" key="1">
    <citation type="journal article" date="2019" name="Environ. Microbiol.">
        <title>Species interactions and distinct microbial communities in high Arctic permafrost affected cryosols are associated with the CH4 and CO2 gas fluxes.</title>
        <authorList>
            <person name="Altshuler I."/>
            <person name="Hamel J."/>
            <person name="Turney S."/>
            <person name="Magnuson E."/>
            <person name="Levesque R."/>
            <person name="Greer C."/>
            <person name="Whyte L.G."/>
        </authorList>
    </citation>
    <scope>NUCLEOTIDE SEQUENCE [LARGE SCALE GENOMIC DNA]</scope>
    <source>
        <strain evidence="1 2">S9.3B</strain>
    </source>
</reference>
<comment type="caution">
    <text evidence="1">The sequence shown here is derived from an EMBL/GenBank/DDBJ whole genome shotgun (WGS) entry which is preliminary data.</text>
</comment>
<evidence type="ECO:0000313" key="2">
    <source>
        <dbReference type="Proteomes" id="UP000317078"/>
    </source>
</evidence>
<dbReference type="OrthoDB" id="7273498at2"/>
<dbReference type="EMBL" id="RCZP01000002">
    <property type="protein sequence ID" value="TPG60550.1"/>
    <property type="molecule type" value="Genomic_DNA"/>
</dbReference>
<gene>
    <name evidence="1" type="ORF">EAH89_04085</name>
</gene>
<sequence>MPETTSQSTHPKVVASFATREAAENALQFLNAEAIPQELVSIRTGEVSLEPPHAPDEMDHQVQEDEHRNLRTMGSSMAATGAGMAAAGAVVATGGAALPAIAAAAIAGLGAGAASEGVSAATNVDVKPDTEKAAAVVTVAATTADQAERAKGVLRKVSALRVWEE</sequence>
<protein>
    <submittedName>
        <fullName evidence="1">Uncharacterized protein</fullName>
    </submittedName>
</protein>
<dbReference type="RefSeq" id="WP_140881477.1">
    <property type="nucleotide sequence ID" value="NZ_RCZP01000002.1"/>
</dbReference>
<accession>A0A502GGV7</accession>
<dbReference type="AlphaFoldDB" id="A0A502GGV7"/>
<evidence type="ECO:0000313" key="1">
    <source>
        <dbReference type="EMBL" id="TPG60550.1"/>
    </source>
</evidence>
<proteinExistence type="predicted"/>
<dbReference type="Proteomes" id="UP000317078">
    <property type="component" value="Unassembled WGS sequence"/>
</dbReference>
<organism evidence="1 2">
    <name type="scientific">Muricoccus nepalensis</name>
    <dbReference type="NCBI Taxonomy" id="1854500"/>
    <lineage>
        <taxon>Bacteria</taxon>
        <taxon>Pseudomonadati</taxon>
        <taxon>Pseudomonadota</taxon>
        <taxon>Alphaproteobacteria</taxon>
        <taxon>Acetobacterales</taxon>
        <taxon>Roseomonadaceae</taxon>
        <taxon>Muricoccus</taxon>
    </lineage>
</organism>
<keyword evidence="2" id="KW-1185">Reference proteome</keyword>